<feature type="region of interest" description="Disordered" evidence="3">
    <location>
        <begin position="705"/>
        <end position="741"/>
    </location>
</feature>
<feature type="compositionally biased region" description="Pro residues" evidence="3">
    <location>
        <begin position="199"/>
        <end position="210"/>
    </location>
</feature>
<feature type="compositionally biased region" description="Gly residues" evidence="3">
    <location>
        <begin position="600"/>
        <end position="611"/>
    </location>
</feature>
<dbReference type="Gene3D" id="1.20.5.300">
    <property type="match status" value="1"/>
</dbReference>
<feature type="compositionally biased region" description="Low complexity" evidence="3">
    <location>
        <begin position="243"/>
        <end position="262"/>
    </location>
</feature>
<feature type="compositionally biased region" description="Low complexity" evidence="3">
    <location>
        <begin position="429"/>
        <end position="440"/>
    </location>
</feature>
<feature type="region of interest" description="Disordered" evidence="3">
    <location>
        <begin position="142"/>
        <end position="224"/>
    </location>
</feature>
<feature type="compositionally biased region" description="Low complexity" evidence="3">
    <location>
        <begin position="334"/>
        <end position="362"/>
    </location>
</feature>
<comment type="caution">
    <text evidence="5">The sequence shown here is derived from an EMBL/GenBank/DDBJ whole genome shotgun (WGS) entry which is preliminary data.</text>
</comment>
<feature type="compositionally biased region" description="Acidic residues" evidence="3">
    <location>
        <begin position="707"/>
        <end position="718"/>
    </location>
</feature>
<name>A0AAV5GYY6_9BASI</name>
<protein>
    <recommendedName>
        <fullName evidence="4">Striatin N-terminal domain-containing protein</fullName>
    </recommendedName>
</protein>
<evidence type="ECO:0000313" key="5">
    <source>
        <dbReference type="EMBL" id="GJN94572.1"/>
    </source>
</evidence>
<dbReference type="AlphaFoldDB" id="A0AAV5GYY6"/>
<dbReference type="PANTHER" id="PTHR15653:SF0">
    <property type="entry name" value="CONNECTOR OF KINASE TO AP-1, ISOFORM E"/>
    <property type="match status" value="1"/>
</dbReference>
<sequence>MLPWNPPSSFSLGGDQHRFGYPGPDQQSGGPQGQQPNSQQQSPLQPQQQQSPGGHPLPPPGQQAYPPMTLAATLHFLQSEHRRYARDRNEWEIERAEMRARIALLEGEKRGNEAALKSLGRRCKMLEMALRGERSKFLSTTNALAGSSPSVSGTASPVPGAAPTLPKDTSILAHGGIPPGKLAALHKEAGGASTAPAAPSTPAPAEPPKSAPMTASTSSPGQAAGLTPAAAAAAAPVNGFSSGTWSSAAPGSAAAGAATASGRDPRGKARSREYLKQCLQEITYLTSSATLNPLAAHSYAAPSVPRPRKVLPDQVPPASGPGVINLGGAGGAPAGSAQTGEVPPLAGADPSAASAAPAAPSSVLPPVPASSAAAPPTDTASKPDLLSSFPSDPPSAFVPLRRQISQPGQPGSVRAGNPQREDEMDRAIAELSAPAPSAAAEEGERKPQDSSAAPEGGDAPQLAPKDEIVPEPLVDEVLNAAPGAAGEKAAPGSADGASAGSGETDPFEKAQEAAPEANEEKPGDADAETAVAAAGEEEKGAEQDPFEPVAESSLKKDDNGTLQLAGSSASIRLVNTNGPSAGSRAGTLARGRAGRSALGGLFGAGDEGGAGDVERGDGTAANSSSGGEGGEGGAARMNGAEGADADGDEEVPTAIFRPEAGDAEAWRTKLREAGRRAYPGFAGKAGVAASATGGDAELHALERDLEGSDEGDGEDEGEAGAKSGRRRREKQGSEETVGLKDGERFVPHKVLKSHLDAVRAVVCLGPAGGGLADAQFASASDDLTIKIWRGVDGARVDHEPTMTLRGHTAPVTALAIIPSSSSTSDPTLFSASLDSTIRVWALPVAPHKTYDPVDPTVLLGVLEPNADAVWGLATFAQGDRIACITADGAIQVWDWQEGKMLASWTYGTDGTSDDAPTGSLKKRLAPQPTPIAVTVVSLESDDGAGVKELLAVAFQNAVVKLFDPSTGDEAQRLEADKSSDGGGDAQVNALAAHPTLPLLATAHEDRYIRIFDLKTGACLVSHLAHLDGVTSLAFSPADMSSSTAEQDILLASTSHDTSLRLWKLQVAADGTATLVCVQEASSHRVKGVEGVLDVTSVPNGTALVTSGADGTVRVWKQ</sequence>
<proteinExistence type="predicted"/>
<dbReference type="Pfam" id="PF08232">
    <property type="entry name" value="Striatin"/>
    <property type="match status" value="1"/>
</dbReference>
<feature type="compositionally biased region" description="Polar residues" evidence="3">
    <location>
        <begin position="142"/>
        <end position="155"/>
    </location>
</feature>
<dbReference type="Gene3D" id="2.130.10.10">
    <property type="entry name" value="YVTN repeat-like/Quinoprotein amine dehydrogenase"/>
    <property type="match status" value="2"/>
</dbReference>
<dbReference type="InterPro" id="IPR015943">
    <property type="entry name" value="WD40/YVTN_repeat-like_dom_sf"/>
</dbReference>
<dbReference type="CDD" id="cd00200">
    <property type="entry name" value="WD40"/>
    <property type="match status" value="1"/>
</dbReference>
<feature type="repeat" description="WD" evidence="2">
    <location>
        <begin position="1091"/>
        <end position="1117"/>
    </location>
</feature>
<feature type="compositionally biased region" description="Basic and acidic residues" evidence="3">
    <location>
        <begin position="730"/>
        <end position="741"/>
    </location>
</feature>
<dbReference type="PROSITE" id="PS50082">
    <property type="entry name" value="WD_REPEATS_2"/>
    <property type="match status" value="3"/>
</dbReference>
<feature type="compositionally biased region" description="Low complexity" evidence="3">
    <location>
        <begin position="369"/>
        <end position="399"/>
    </location>
</feature>
<evidence type="ECO:0000259" key="4">
    <source>
        <dbReference type="Pfam" id="PF08232"/>
    </source>
</evidence>
<feature type="region of interest" description="Disordered" evidence="3">
    <location>
        <begin position="304"/>
        <end position="649"/>
    </location>
</feature>
<feature type="compositionally biased region" description="Polar residues" evidence="3">
    <location>
        <begin position="560"/>
        <end position="579"/>
    </location>
</feature>
<feature type="compositionally biased region" description="Low complexity" evidence="3">
    <location>
        <begin position="480"/>
        <end position="502"/>
    </location>
</feature>
<feature type="compositionally biased region" description="Low complexity" evidence="3">
    <location>
        <begin position="22"/>
        <end position="54"/>
    </location>
</feature>
<dbReference type="SMART" id="SM00320">
    <property type="entry name" value="WD40"/>
    <property type="match status" value="6"/>
</dbReference>
<keyword evidence="2" id="KW-0853">WD repeat</keyword>
<dbReference type="SUPFAM" id="SSF50978">
    <property type="entry name" value="WD40 repeat-like"/>
    <property type="match status" value="1"/>
</dbReference>
<dbReference type="InterPro" id="IPR036322">
    <property type="entry name" value="WD40_repeat_dom_sf"/>
</dbReference>
<evidence type="ECO:0000256" key="3">
    <source>
        <dbReference type="SAM" id="MobiDB-lite"/>
    </source>
</evidence>
<evidence type="ECO:0000313" key="6">
    <source>
        <dbReference type="Proteomes" id="UP001342314"/>
    </source>
</evidence>
<reference evidence="5 6" key="1">
    <citation type="submission" date="2021-12" db="EMBL/GenBank/DDBJ databases">
        <title>High titer production of polyol ester of fatty acids by Rhodotorula paludigena BS15 towards product separation-free biomass refinery.</title>
        <authorList>
            <person name="Mano J."/>
            <person name="Ono H."/>
            <person name="Tanaka T."/>
            <person name="Naito K."/>
            <person name="Sushida H."/>
            <person name="Ike M."/>
            <person name="Tokuyasu K."/>
            <person name="Kitaoka M."/>
        </authorList>
    </citation>
    <scope>NUCLEOTIDE SEQUENCE [LARGE SCALE GENOMIC DNA]</scope>
    <source>
        <strain evidence="5 6">BS15</strain>
    </source>
</reference>
<organism evidence="5 6">
    <name type="scientific">Rhodotorula paludigena</name>
    <dbReference type="NCBI Taxonomy" id="86838"/>
    <lineage>
        <taxon>Eukaryota</taxon>
        <taxon>Fungi</taxon>
        <taxon>Dikarya</taxon>
        <taxon>Basidiomycota</taxon>
        <taxon>Pucciniomycotina</taxon>
        <taxon>Microbotryomycetes</taxon>
        <taxon>Sporidiobolales</taxon>
        <taxon>Sporidiobolaceae</taxon>
        <taxon>Rhodotorula</taxon>
    </lineage>
</organism>
<feature type="region of interest" description="Disordered" evidence="3">
    <location>
        <begin position="243"/>
        <end position="269"/>
    </location>
</feature>
<keyword evidence="6" id="KW-1185">Reference proteome</keyword>
<feature type="repeat" description="WD" evidence="2">
    <location>
        <begin position="804"/>
        <end position="840"/>
    </location>
</feature>
<dbReference type="PROSITE" id="PS50294">
    <property type="entry name" value="WD_REPEATS_REGION"/>
    <property type="match status" value="2"/>
</dbReference>
<feature type="domain" description="Striatin N-terminal" evidence="4">
    <location>
        <begin position="69"/>
        <end position="141"/>
    </location>
</feature>
<feature type="compositionally biased region" description="Basic and acidic residues" evidence="3">
    <location>
        <begin position="419"/>
        <end position="428"/>
    </location>
</feature>
<accession>A0AAV5GYY6</accession>
<dbReference type="EMBL" id="BQKY01000018">
    <property type="protein sequence ID" value="GJN94572.1"/>
    <property type="molecule type" value="Genomic_DNA"/>
</dbReference>
<dbReference type="PANTHER" id="PTHR15653">
    <property type="entry name" value="STRIATIN"/>
    <property type="match status" value="1"/>
</dbReference>
<dbReference type="InterPro" id="IPR051488">
    <property type="entry name" value="WD_repeat_striatin"/>
</dbReference>
<dbReference type="InterPro" id="IPR013258">
    <property type="entry name" value="Striatin_N"/>
</dbReference>
<evidence type="ECO:0000256" key="2">
    <source>
        <dbReference type="PROSITE-ProRule" id="PRU00221"/>
    </source>
</evidence>
<gene>
    <name evidence="5" type="ORF">Rhopal_007655-T1</name>
</gene>
<feature type="repeat" description="WD" evidence="2">
    <location>
        <begin position="862"/>
        <end position="903"/>
    </location>
</feature>
<keyword evidence="1" id="KW-0175">Coiled coil</keyword>
<dbReference type="Pfam" id="PF00400">
    <property type="entry name" value="WD40"/>
    <property type="match status" value="4"/>
</dbReference>
<evidence type="ECO:0000256" key="1">
    <source>
        <dbReference type="ARBA" id="ARBA00023054"/>
    </source>
</evidence>
<feature type="region of interest" description="Disordered" evidence="3">
    <location>
        <begin position="1"/>
        <end position="66"/>
    </location>
</feature>
<dbReference type="InterPro" id="IPR001680">
    <property type="entry name" value="WD40_rpt"/>
</dbReference>
<feature type="compositionally biased region" description="Low complexity" evidence="3">
    <location>
        <begin position="580"/>
        <end position="599"/>
    </location>
</feature>
<dbReference type="Proteomes" id="UP001342314">
    <property type="component" value="Unassembled WGS sequence"/>
</dbReference>